<keyword evidence="1" id="KW-0472">Membrane</keyword>
<evidence type="ECO:0008006" key="4">
    <source>
        <dbReference type="Google" id="ProtNLM"/>
    </source>
</evidence>
<feature type="transmembrane region" description="Helical" evidence="1">
    <location>
        <begin position="12"/>
        <end position="34"/>
    </location>
</feature>
<dbReference type="EMBL" id="JBFXLU010000017">
    <property type="protein sequence ID" value="KAL2853878.1"/>
    <property type="molecule type" value="Genomic_DNA"/>
</dbReference>
<name>A0ABR4KNM2_9EURO</name>
<accession>A0ABR4KNM2</accession>
<reference evidence="2 3" key="1">
    <citation type="submission" date="2024-07" db="EMBL/GenBank/DDBJ databases">
        <title>Section-level genome sequencing and comparative genomics of Aspergillus sections Usti and Cavernicolus.</title>
        <authorList>
            <consortium name="Lawrence Berkeley National Laboratory"/>
            <person name="Nybo J.L."/>
            <person name="Vesth T.C."/>
            <person name="Theobald S."/>
            <person name="Frisvad J.C."/>
            <person name="Larsen T.O."/>
            <person name="Kjaerboelling I."/>
            <person name="Rothschild-Mancinelli K."/>
            <person name="Lyhne E.K."/>
            <person name="Kogle M.E."/>
            <person name="Barry K."/>
            <person name="Clum A."/>
            <person name="Na H."/>
            <person name="Ledsgaard L."/>
            <person name="Lin J."/>
            <person name="Lipzen A."/>
            <person name="Kuo A."/>
            <person name="Riley R."/>
            <person name="Mondo S."/>
            <person name="Labutti K."/>
            <person name="Haridas S."/>
            <person name="Pangalinan J."/>
            <person name="Salamov A.A."/>
            <person name="Simmons B.A."/>
            <person name="Magnuson J.K."/>
            <person name="Chen J."/>
            <person name="Drula E."/>
            <person name="Henrissat B."/>
            <person name="Wiebenga A."/>
            <person name="Lubbers R.J."/>
            <person name="Gomes A.C."/>
            <person name="Makela M.R."/>
            <person name="Stajich J."/>
            <person name="Grigoriev I.V."/>
            <person name="Mortensen U.H."/>
            <person name="De Vries R.P."/>
            <person name="Baker S.E."/>
            <person name="Andersen M.R."/>
        </authorList>
    </citation>
    <scope>NUCLEOTIDE SEQUENCE [LARGE SCALE GENOMIC DNA]</scope>
    <source>
        <strain evidence="2 3">CBS 123904</strain>
    </source>
</reference>
<organism evidence="2 3">
    <name type="scientific">Aspergillus pseudoustus</name>
    <dbReference type="NCBI Taxonomy" id="1810923"/>
    <lineage>
        <taxon>Eukaryota</taxon>
        <taxon>Fungi</taxon>
        <taxon>Dikarya</taxon>
        <taxon>Ascomycota</taxon>
        <taxon>Pezizomycotina</taxon>
        <taxon>Eurotiomycetes</taxon>
        <taxon>Eurotiomycetidae</taxon>
        <taxon>Eurotiales</taxon>
        <taxon>Aspergillaceae</taxon>
        <taxon>Aspergillus</taxon>
        <taxon>Aspergillus subgen. Nidulantes</taxon>
    </lineage>
</organism>
<keyword evidence="1" id="KW-0812">Transmembrane</keyword>
<evidence type="ECO:0000313" key="3">
    <source>
        <dbReference type="Proteomes" id="UP001610446"/>
    </source>
</evidence>
<gene>
    <name evidence="2" type="ORF">BJY01DRAFT_205990</name>
</gene>
<proteinExistence type="predicted"/>
<sequence length="56" mass="6096">MFSIRKPQTANPSLILGSIIQVGSPLSVSFWAFLLHLCCCEVRYDTDAITDPAGLV</sequence>
<protein>
    <recommendedName>
        <fullName evidence="4">Amino acid permease/ SLC12A domain-containing protein</fullName>
    </recommendedName>
</protein>
<evidence type="ECO:0000256" key="1">
    <source>
        <dbReference type="SAM" id="Phobius"/>
    </source>
</evidence>
<dbReference type="Proteomes" id="UP001610446">
    <property type="component" value="Unassembled WGS sequence"/>
</dbReference>
<keyword evidence="1" id="KW-1133">Transmembrane helix</keyword>
<comment type="caution">
    <text evidence="2">The sequence shown here is derived from an EMBL/GenBank/DDBJ whole genome shotgun (WGS) entry which is preliminary data.</text>
</comment>
<keyword evidence="3" id="KW-1185">Reference proteome</keyword>
<evidence type="ECO:0000313" key="2">
    <source>
        <dbReference type="EMBL" id="KAL2853878.1"/>
    </source>
</evidence>